<protein>
    <submittedName>
        <fullName evidence="2">Uncharacterized protein</fullName>
    </submittedName>
</protein>
<dbReference type="Pfam" id="PF13565">
    <property type="entry name" value="HTH_32"/>
    <property type="match status" value="1"/>
</dbReference>
<comment type="caution">
    <text evidence="2">The sequence shown here is derived from an EMBL/GenBank/DDBJ whole genome shotgun (WGS) entry which is preliminary data.</text>
</comment>
<feature type="region of interest" description="Disordered" evidence="1">
    <location>
        <begin position="86"/>
        <end position="107"/>
    </location>
</feature>
<feature type="non-terminal residue" evidence="2">
    <location>
        <position position="107"/>
    </location>
</feature>
<evidence type="ECO:0000313" key="2">
    <source>
        <dbReference type="EMBL" id="PKB93101.1"/>
    </source>
</evidence>
<reference evidence="2 3" key="1">
    <citation type="submission" date="2016-04" db="EMBL/GenBank/DDBJ databases">
        <title>Genome analyses suggest a sexual origin of heterokaryosis in a supposedly ancient asexual fungus.</title>
        <authorList>
            <person name="Ropars J."/>
            <person name="Sedzielewska K."/>
            <person name="Noel J."/>
            <person name="Charron P."/>
            <person name="Farinelli L."/>
            <person name="Marton T."/>
            <person name="Kruger M."/>
            <person name="Pelin A."/>
            <person name="Brachmann A."/>
            <person name="Corradi N."/>
        </authorList>
    </citation>
    <scope>NUCLEOTIDE SEQUENCE [LARGE SCALE GENOMIC DNA]</scope>
    <source>
        <strain evidence="2 3">A5</strain>
    </source>
</reference>
<accession>A0A2I1F3L4</accession>
<dbReference type="AlphaFoldDB" id="A0A2I1F3L4"/>
<feature type="compositionally biased region" description="Polar residues" evidence="1">
    <location>
        <begin position="86"/>
        <end position="98"/>
    </location>
</feature>
<evidence type="ECO:0000256" key="1">
    <source>
        <dbReference type="SAM" id="MobiDB-lite"/>
    </source>
</evidence>
<dbReference type="EMBL" id="LLXJ01008956">
    <property type="protein sequence ID" value="PKB93101.1"/>
    <property type="molecule type" value="Genomic_DNA"/>
</dbReference>
<name>A0A2I1F3L4_9GLOM</name>
<dbReference type="Proteomes" id="UP000232722">
    <property type="component" value="Unassembled WGS sequence"/>
</dbReference>
<dbReference type="Gene3D" id="1.10.10.10">
    <property type="entry name" value="Winged helix-like DNA-binding domain superfamily/Winged helix DNA-binding domain"/>
    <property type="match status" value="1"/>
</dbReference>
<dbReference type="VEuPathDB" id="FungiDB:RhiirA1_522356"/>
<sequence>MPRERELTPFERGQVIGMCKAGKNRLTISNVLKIPKSTVRDTINRYAISQNGTSEKRSGRPRALNDNDQQQLRNILKENNRLTLAETQQKFQDSQNKIVSEKTIRKN</sequence>
<dbReference type="InterPro" id="IPR036388">
    <property type="entry name" value="WH-like_DNA-bd_sf"/>
</dbReference>
<evidence type="ECO:0000313" key="3">
    <source>
        <dbReference type="Proteomes" id="UP000232722"/>
    </source>
</evidence>
<proteinExistence type="predicted"/>
<dbReference type="InterPro" id="IPR009057">
    <property type="entry name" value="Homeodomain-like_sf"/>
</dbReference>
<organism evidence="2 3">
    <name type="scientific">Rhizophagus irregularis</name>
    <dbReference type="NCBI Taxonomy" id="588596"/>
    <lineage>
        <taxon>Eukaryota</taxon>
        <taxon>Fungi</taxon>
        <taxon>Fungi incertae sedis</taxon>
        <taxon>Mucoromycota</taxon>
        <taxon>Glomeromycotina</taxon>
        <taxon>Glomeromycetes</taxon>
        <taxon>Glomerales</taxon>
        <taxon>Glomeraceae</taxon>
        <taxon>Rhizophagus</taxon>
    </lineage>
</organism>
<reference evidence="2 3" key="2">
    <citation type="submission" date="2017-09" db="EMBL/GenBank/DDBJ databases">
        <title>Extensive intraspecific genome diversity in a model arbuscular mycorrhizal fungus.</title>
        <authorList>
            <person name="Chen E.C."/>
            <person name="Morin E."/>
            <person name="Beaudet D."/>
            <person name="Noel J."/>
            <person name="Ndikumana S."/>
            <person name="Charron P."/>
            <person name="St-Onge C."/>
            <person name="Giorgi J."/>
            <person name="Grigoriev I.V."/>
            <person name="Roux C."/>
            <person name="Martin F.M."/>
            <person name="Corradi N."/>
        </authorList>
    </citation>
    <scope>NUCLEOTIDE SEQUENCE [LARGE SCALE GENOMIC DNA]</scope>
    <source>
        <strain evidence="2 3">A5</strain>
    </source>
</reference>
<dbReference type="SUPFAM" id="SSF46689">
    <property type="entry name" value="Homeodomain-like"/>
    <property type="match status" value="1"/>
</dbReference>
<dbReference type="OrthoDB" id="2393464at2759"/>
<gene>
    <name evidence="2" type="ORF">RhiirA5_303992</name>
</gene>
<feature type="region of interest" description="Disordered" evidence="1">
    <location>
        <begin position="46"/>
        <end position="68"/>
    </location>
</feature>